<sequence>MSSLDAKIDRLKAEATERWDNHWTVRVQHFADGDTNAFAFRSRGRDEDGNLVHDRLFILESGEPVVERVTMEKSELDTETLEAPAPTA</sequence>
<organism evidence="1 2">
    <name type="scientific">Halococcus salifodinae DSM 8989</name>
    <dbReference type="NCBI Taxonomy" id="1227456"/>
    <lineage>
        <taxon>Archaea</taxon>
        <taxon>Methanobacteriati</taxon>
        <taxon>Methanobacteriota</taxon>
        <taxon>Stenosarchaea group</taxon>
        <taxon>Halobacteria</taxon>
        <taxon>Halobacteriales</taxon>
        <taxon>Halococcaceae</taxon>
        <taxon>Halococcus</taxon>
    </lineage>
</organism>
<dbReference type="RefSeq" id="WP_005047092.1">
    <property type="nucleotide sequence ID" value="NZ_AOME01000108.1"/>
</dbReference>
<name>M0MR12_9EURY</name>
<evidence type="ECO:0000313" key="1">
    <source>
        <dbReference type="EMBL" id="EMA47798.1"/>
    </source>
</evidence>
<proteinExistence type="predicted"/>
<keyword evidence="2" id="KW-1185">Reference proteome</keyword>
<comment type="caution">
    <text evidence="1">The sequence shown here is derived from an EMBL/GenBank/DDBJ whole genome shotgun (WGS) entry which is preliminary data.</text>
</comment>
<dbReference type="PATRIC" id="fig|1227456.3.peg.4195"/>
<reference evidence="1 2" key="1">
    <citation type="journal article" date="2014" name="PLoS Genet.">
        <title>Phylogenetically driven sequencing of extremely halophilic archaea reveals strategies for static and dynamic osmo-response.</title>
        <authorList>
            <person name="Becker E.A."/>
            <person name="Seitzer P.M."/>
            <person name="Tritt A."/>
            <person name="Larsen D."/>
            <person name="Krusor M."/>
            <person name="Yao A.I."/>
            <person name="Wu D."/>
            <person name="Madern D."/>
            <person name="Eisen J.A."/>
            <person name="Darling A.E."/>
            <person name="Facciotti M.T."/>
        </authorList>
    </citation>
    <scope>NUCLEOTIDE SEQUENCE [LARGE SCALE GENOMIC DNA]</scope>
    <source>
        <strain evidence="1 2">DSM 8989</strain>
    </source>
</reference>
<dbReference type="OrthoDB" id="190042at2157"/>
<dbReference type="EMBL" id="AOME01000108">
    <property type="protein sequence ID" value="EMA47798.1"/>
    <property type="molecule type" value="Genomic_DNA"/>
</dbReference>
<protein>
    <submittedName>
        <fullName evidence="1">Uncharacterized protein</fullName>
    </submittedName>
</protein>
<dbReference type="AlphaFoldDB" id="M0MR12"/>
<dbReference type="Proteomes" id="UP000011625">
    <property type="component" value="Unassembled WGS sequence"/>
</dbReference>
<gene>
    <name evidence="1" type="ORF">C450_20806</name>
</gene>
<accession>M0MR12</accession>
<evidence type="ECO:0000313" key="2">
    <source>
        <dbReference type="Proteomes" id="UP000011625"/>
    </source>
</evidence>